<organism evidence="2 3">
    <name type="scientific">Psychrosphaera ytuae</name>
    <dbReference type="NCBI Taxonomy" id="2820710"/>
    <lineage>
        <taxon>Bacteria</taxon>
        <taxon>Pseudomonadati</taxon>
        <taxon>Pseudomonadota</taxon>
        <taxon>Gammaproteobacteria</taxon>
        <taxon>Alteromonadales</taxon>
        <taxon>Pseudoalteromonadaceae</taxon>
        <taxon>Psychrosphaera</taxon>
    </lineage>
</organism>
<proteinExistence type="predicted"/>
<evidence type="ECO:0000313" key="3">
    <source>
        <dbReference type="Proteomes" id="UP000682739"/>
    </source>
</evidence>
<gene>
    <name evidence="2" type="ORF">J1N51_00575</name>
</gene>
<evidence type="ECO:0000313" key="2">
    <source>
        <dbReference type="EMBL" id="QTH64028.1"/>
    </source>
</evidence>
<evidence type="ECO:0000256" key="1">
    <source>
        <dbReference type="SAM" id="Coils"/>
    </source>
</evidence>
<dbReference type="EMBL" id="CP072110">
    <property type="protein sequence ID" value="QTH64028.1"/>
    <property type="molecule type" value="Genomic_DNA"/>
</dbReference>
<name>A0A975DBW7_9GAMM</name>
<feature type="coiled-coil region" evidence="1">
    <location>
        <begin position="36"/>
        <end position="70"/>
    </location>
</feature>
<dbReference type="RefSeq" id="WP_208832083.1">
    <property type="nucleotide sequence ID" value="NZ_CP072110.1"/>
</dbReference>
<keyword evidence="3" id="KW-1185">Reference proteome</keyword>
<protein>
    <submittedName>
        <fullName evidence="2">Uncharacterized protein</fullName>
    </submittedName>
</protein>
<keyword evidence="1" id="KW-0175">Coiled coil</keyword>
<reference evidence="2" key="1">
    <citation type="submission" date="2021-03" db="EMBL/GenBank/DDBJ databases">
        <title>Description of Psychrosphaera ytuae sp. nov. isolated from deep sea sediment of South China Sea.</title>
        <authorList>
            <person name="Zhang J."/>
            <person name="Xu X.-D."/>
        </authorList>
    </citation>
    <scope>NUCLEOTIDE SEQUENCE</scope>
    <source>
        <strain evidence="2">MTZ26</strain>
    </source>
</reference>
<dbReference type="KEGG" id="psym:J1N51_00575"/>
<dbReference type="AlphaFoldDB" id="A0A975DBW7"/>
<sequence>MIGKVKDFFKKGEFYTHLHDSLESINRKINNNSSYIKKLINNDTKLAQELSLLRQENQYLKERLQSLEDKIWNVFSTARTDGVTANQEKNAKLLESSRKLPK</sequence>
<accession>A0A975DBW7</accession>
<dbReference type="Proteomes" id="UP000682739">
    <property type="component" value="Chromosome"/>
</dbReference>